<name>A0AAU1LUN0_9ACTN</name>
<evidence type="ECO:0000313" key="1">
    <source>
        <dbReference type="EMBL" id="WTQ74922.1"/>
    </source>
</evidence>
<dbReference type="AlphaFoldDB" id="A0AAU1LUN0"/>
<dbReference type="EMBL" id="CP108169">
    <property type="protein sequence ID" value="WTQ74922.1"/>
    <property type="molecule type" value="Genomic_DNA"/>
</dbReference>
<organism evidence="1">
    <name type="scientific">Streptomyces sp. NBC_00148</name>
    <dbReference type="NCBI Taxonomy" id="2903626"/>
    <lineage>
        <taxon>Bacteria</taxon>
        <taxon>Bacillati</taxon>
        <taxon>Actinomycetota</taxon>
        <taxon>Actinomycetes</taxon>
        <taxon>Kitasatosporales</taxon>
        <taxon>Streptomycetaceae</taxon>
        <taxon>Streptomyces</taxon>
    </lineage>
</organism>
<protein>
    <submittedName>
        <fullName evidence="1">Uncharacterized protein</fullName>
    </submittedName>
</protein>
<accession>A0AAU1LUN0</accession>
<reference evidence="1" key="1">
    <citation type="submission" date="2022-10" db="EMBL/GenBank/DDBJ databases">
        <title>The complete genomes of actinobacterial strains from the NBC collection.</title>
        <authorList>
            <person name="Joergensen T.S."/>
            <person name="Alvarez Arevalo M."/>
            <person name="Sterndorff E.B."/>
            <person name="Faurdal D."/>
            <person name="Vuksanovic O."/>
            <person name="Mourched A.-S."/>
            <person name="Charusanti P."/>
            <person name="Shaw S."/>
            <person name="Blin K."/>
            <person name="Weber T."/>
        </authorList>
    </citation>
    <scope>NUCLEOTIDE SEQUENCE</scope>
    <source>
        <strain evidence="1">NBC_00148</strain>
    </source>
</reference>
<gene>
    <name evidence="1" type="ORF">OG222_18300</name>
</gene>
<sequence>MSGDQRLASRPWFARPVARDKLLTGMRSTGLDVREVDRPADFASGFTVQVYPHVQILPLHSLRIVFAPDDPAFPRVHARGPDCPAHRNSDGSLCLWYPKDAPSRRWSPGDGGRLLVAIIVRHLRWESAYRSTGVWPGFEAPHGLGSPGLDEQDQIIG</sequence>
<proteinExistence type="predicted"/>